<reference evidence="7" key="1">
    <citation type="submission" date="2016-10" db="EMBL/GenBank/DDBJ databases">
        <authorList>
            <person name="Varghese N."/>
            <person name="Submissions S."/>
        </authorList>
    </citation>
    <scope>NUCLEOTIDE SEQUENCE [LARGE SCALE GENOMIC DNA]</scope>
    <source>
        <strain evidence="7">CGMCC 4.6609</strain>
    </source>
</reference>
<feature type="DNA-binding region" description="H-T-H motif" evidence="4">
    <location>
        <begin position="35"/>
        <end position="54"/>
    </location>
</feature>
<evidence type="ECO:0000256" key="4">
    <source>
        <dbReference type="PROSITE-ProRule" id="PRU00335"/>
    </source>
</evidence>
<gene>
    <name evidence="6" type="ORF">SAMN05421507_108201</name>
</gene>
<dbReference type="SUPFAM" id="SSF48498">
    <property type="entry name" value="Tetracyclin repressor-like, C-terminal domain"/>
    <property type="match status" value="1"/>
</dbReference>
<dbReference type="Gene3D" id="1.10.357.10">
    <property type="entry name" value="Tetracycline Repressor, domain 2"/>
    <property type="match status" value="1"/>
</dbReference>
<accession>A0A1H0SQ55</accession>
<dbReference type="InterPro" id="IPR001647">
    <property type="entry name" value="HTH_TetR"/>
</dbReference>
<proteinExistence type="predicted"/>
<dbReference type="AlphaFoldDB" id="A0A1H0SQ55"/>
<keyword evidence="1" id="KW-0805">Transcription regulation</keyword>
<dbReference type="STRING" id="641025.SAMN05421507_108201"/>
<keyword evidence="7" id="KW-1185">Reference proteome</keyword>
<protein>
    <submittedName>
        <fullName evidence="6">DNA-binding transcriptional regulator, AcrR family</fullName>
    </submittedName>
</protein>
<organism evidence="6 7">
    <name type="scientific">Lentzea jiangxiensis</name>
    <dbReference type="NCBI Taxonomy" id="641025"/>
    <lineage>
        <taxon>Bacteria</taxon>
        <taxon>Bacillati</taxon>
        <taxon>Actinomycetota</taxon>
        <taxon>Actinomycetes</taxon>
        <taxon>Pseudonocardiales</taxon>
        <taxon>Pseudonocardiaceae</taxon>
        <taxon>Lentzea</taxon>
    </lineage>
</organism>
<dbReference type="Pfam" id="PF13305">
    <property type="entry name" value="TetR_C_33"/>
    <property type="match status" value="1"/>
</dbReference>
<dbReference type="PROSITE" id="PS50977">
    <property type="entry name" value="HTH_TETR_2"/>
    <property type="match status" value="1"/>
</dbReference>
<dbReference type="EMBL" id="FNIX01000008">
    <property type="protein sequence ID" value="SDP43901.1"/>
    <property type="molecule type" value="Genomic_DNA"/>
</dbReference>
<evidence type="ECO:0000256" key="1">
    <source>
        <dbReference type="ARBA" id="ARBA00023015"/>
    </source>
</evidence>
<dbReference type="GO" id="GO:0003700">
    <property type="term" value="F:DNA-binding transcription factor activity"/>
    <property type="evidence" value="ECO:0007669"/>
    <property type="project" value="TreeGrafter"/>
</dbReference>
<evidence type="ECO:0000256" key="3">
    <source>
        <dbReference type="ARBA" id="ARBA00023163"/>
    </source>
</evidence>
<dbReference type="Pfam" id="PF00440">
    <property type="entry name" value="TetR_N"/>
    <property type="match status" value="1"/>
</dbReference>
<dbReference type="RefSeq" id="WP_090099553.1">
    <property type="nucleotide sequence ID" value="NZ_FNIX01000008.1"/>
</dbReference>
<feature type="domain" description="HTH tetR-type" evidence="5">
    <location>
        <begin position="12"/>
        <end position="72"/>
    </location>
</feature>
<dbReference type="PANTHER" id="PTHR30055">
    <property type="entry name" value="HTH-TYPE TRANSCRIPTIONAL REGULATOR RUTR"/>
    <property type="match status" value="1"/>
</dbReference>
<evidence type="ECO:0000256" key="2">
    <source>
        <dbReference type="ARBA" id="ARBA00023125"/>
    </source>
</evidence>
<keyword evidence="3" id="KW-0804">Transcription</keyword>
<evidence type="ECO:0000259" key="5">
    <source>
        <dbReference type="PROSITE" id="PS50977"/>
    </source>
</evidence>
<sequence>MATSTRRALERARIREQIIETALGILESEGVAALTVRRIATDIEYAAPIVYQYFANKDALVLELVTRGYQLLQNDMRLASEEPDIDRRILRLASEYVRFAGEHPHLYKIMNDTTVDANARQRAAQPGTEILKELLACWASEHDVVLADFGEACEIVWGMLYGIASLGHLGTIGNERARRLAVQAFRAILSGWSNEVPGMSSPYGGHSTQTRT</sequence>
<dbReference type="InterPro" id="IPR050109">
    <property type="entry name" value="HTH-type_TetR-like_transc_reg"/>
</dbReference>
<evidence type="ECO:0000313" key="7">
    <source>
        <dbReference type="Proteomes" id="UP000199691"/>
    </source>
</evidence>
<dbReference type="PANTHER" id="PTHR30055:SF212">
    <property type="entry name" value="TETR-FAMILY FAMILY TRANSCRIPTIONAL REGULATOR"/>
    <property type="match status" value="1"/>
</dbReference>
<dbReference type="InterPro" id="IPR036271">
    <property type="entry name" value="Tet_transcr_reg_TetR-rel_C_sf"/>
</dbReference>
<evidence type="ECO:0000313" key="6">
    <source>
        <dbReference type="EMBL" id="SDP43901.1"/>
    </source>
</evidence>
<dbReference type="GO" id="GO:0000976">
    <property type="term" value="F:transcription cis-regulatory region binding"/>
    <property type="evidence" value="ECO:0007669"/>
    <property type="project" value="TreeGrafter"/>
</dbReference>
<dbReference type="InterPro" id="IPR009057">
    <property type="entry name" value="Homeodomain-like_sf"/>
</dbReference>
<dbReference type="InterPro" id="IPR025996">
    <property type="entry name" value="MT1864/Rv1816-like_C"/>
</dbReference>
<dbReference type="OrthoDB" id="3173376at2"/>
<name>A0A1H0SQ55_9PSEU</name>
<dbReference type="Proteomes" id="UP000199691">
    <property type="component" value="Unassembled WGS sequence"/>
</dbReference>
<keyword evidence="2 4" id="KW-0238">DNA-binding</keyword>
<dbReference type="SUPFAM" id="SSF46689">
    <property type="entry name" value="Homeodomain-like"/>
    <property type="match status" value="1"/>
</dbReference>